<reference evidence="1 2" key="1">
    <citation type="submission" date="2012-10" db="EMBL/GenBank/DDBJ databases">
        <authorList>
            <person name="Harkins D.M."/>
            <person name="Durkin A.S."/>
            <person name="Brinkac L.M."/>
            <person name="Haft D.H."/>
            <person name="Selengut J.D."/>
            <person name="Sanka R."/>
            <person name="DePew J."/>
            <person name="Purushe J."/>
            <person name="Whelen A.C."/>
            <person name="Vinetz J.M."/>
            <person name="Sutton G.G."/>
            <person name="Nierman W.C."/>
            <person name="Fouts D.E."/>
        </authorList>
    </citation>
    <scope>NUCLEOTIDE SEQUENCE [LARGE SCALE GENOMIC DNA]</scope>
    <source>
        <strain evidence="1 2">2006001853</strain>
    </source>
</reference>
<evidence type="ECO:0000313" key="2">
    <source>
        <dbReference type="Proteomes" id="UP000001338"/>
    </source>
</evidence>
<comment type="caution">
    <text evidence="1">The sequence shown here is derived from an EMBL/GenBank/DDBJ whole genome shotgun (WGS) entry which is preliminary data.</text>
</comment>
<evidence type="ECO:0000313" key="1">
    <source>
        <dbReference type="EMBL" id="EKR63203.1"/>
    </source>
</evidence>
<dbReference type="EMBL" id="AFLV02000062">
    <property type="protein sequence ID" value="EKR63203.1"/>
    <property type="molecule type" value="Genomic_DNA"/>
</dbReference>
<organism evidence="1 2">
    <name type="scientific">Leptospira weilii str. 2006001853</name>
    <dbReference type="NCBI Taxonomy" id="1001589"/>
    <lineage>
        <taxon>Bacteria</taxon>
        <taxon>Pseudomonadati</taxon>
        <taxon>Spirochaetota</taxon>
        <taxon>Spirochaetia</taxon>
        <taxon>Leptospirales</taxon>
        <taxon>Leptospiraceae</taxon>
        <taxon>Leptospira</taxon>
    </lineage>
</organism>
<dbReference type="Proteomes" id="UP000001338">
    <property type="component" value="Unassembled WGS sequence"/>
</dbReference>
<dbReference type="GeneID" id="61112051"/>
<accession>A0A828YZH7</accession>
<gene>
    <name evidence="1" type="ORF">LEP1GSC036_3125</name>
</gene>
<proteinExistence type="predicted"/>
<dbReference type="AlphaFoldDB" id="A0A828YZH7"/>
<dbReference type="RefSeq" id="WP_004500301.1">
    <property type="nucleotide sequence ID" value="NZ_AFLV02000062.1"/>
</dbReference>
<protein>
    <submittedName>
        <fullName evidence="1">Uncharacterized protein</fullName>
    </submittedName>
</protein>
<sequence>MSIFSDSDKKKGNPGFWDGQDLGMIDISREFQTSLGIENRLFNRFSQNEVQEMLENSGIFRVLQARGYKDYGIFLDGISDMDNRIYIKNPSDEILVHMRLKFSDFQFKKLDQSYKLVYIDWLLTQNLRMKHMRAKKKLFQGQEYPGLSLMNEITGFIRILATKLGAYGAFNIPEYFHDAVLFHKSFQFVDPEKEGKFRAILHSFKRTNLRELSEQIHNEKICEASTKKLYVWKYGEMVSCINGYFESALFDEEYYKKVEKIVSETQYLRKT</sequence>
<name>A0A828YZH7_9LEPT</name>